<feature type="compositionally biased region" description="Basic and acidic residues" evidence="6">
    <location>
        <begin position="3515"/>
        <end position="3540"/>
    </location>
</feature>
<feature type="compositionally biased region" description="Pro residues" evidence="6">
    <location>
        <begin position="3163"/>
        <end position="3178"/>
    </location>
</feature>
<feature type="repeat" description="Xin" evidence="5">
    <location>
        <begin position="1081"/>
        <end position="1096"/>
    </location>
</feature>
<feature type="repeat" description="Xin" evidence="5">
    <location>
        <begin position="754"/>
        <end position="769"/>
    </location>
</feature>
<feature type="repeat" description="Xin" evidence="5">
    <location>
        <begin position="1339"/>
        <end position="1354"/>
    </location>
</feature>
<evidence type="ECO:0000256" key="3">
    <source>
        <dbReference type="ARBA" id="ARBA00022949"/>
    </source>
</evidence>
<feature type="repeat" description="Xin" evidence="5">
    <location>
        <begin position="1046"/>
        <end position="1061"/>
    </location>
</feature>
<feature type="repeat" description="Xin" evidence="5">
    <location>
        <begin position="1275"/>
        <end position="1290"/>
    </location>
</feature>
<feature type="repeat" description="Xin" evidence="5">
    <location>
        <begin position="896"/>
        <end position="911"/>
    </location>
</feature>
<reference evidence="8 9" key="1">
    <citation type="submission" date="2025-05" db="UniProtKB">
        <authorList>
            <consortium name="RefSeq"/>
        </authorList>
    </citation>
    <scope>IDENTIFICATION</scope>
</reference>
<feature type="compositionally biased region" description="Basic residues" evidence="6">
    <location>
        <begin position="2852"/>
        <end position="2863"/>
    </location>
</feature>
<name>A0ABM3DNP9_SALSA</name>
<feature type="repeat" description="Xin" evidence="5">
    <location>
        <begin position="1008"/>
        <end position="1023"/>
    </location>
</feature>
<feature type="repeat" description="Xin" evidence="5">
    <location>
        <begin position="1376"/>
        <end position="1391"/>
    </location>
</feature>
<feature type="compositionally biased region" description="Polar residues" evidence="6">
    <location>
        <begin position="7"/>
        <end position="19"/>
    </location>
</feature>
<feature type="compositionally biased region" description="Basic and acidic residues" evidence="6">
    <location>
        <begin position="3745"/>
        <end position="3764"/>
    </location>
</feature>
<dbReference type="InterPro" id="IPR012510">
    <property type="entry name" value="Actin-binding_Xin_repeat"/>
</dbReference>
<keyword evidence="3" id="KW-0965">Cell junction</keyword>
<comment type="similarity">
    <text evidence="5">Belongs to the Xin family.</text>
</comment>
<feature type="repeat" description="Xin" evidence="5">
    <location>
        <begin position="791"/>
        <end position="806"/>
    </location>
</feature>
<feature type="repeat" description="Xin" evidence="5">
    <location>
        <begin position="1160"/>
        <end position="1175"/>
    </location>
</feature>
<feature type="region of interest" description="Disordered" evidence="6">
    <location>
        <begin position="1950"/>
        <end position="2034"/>
    </location>
</feature>
<feature type="repeat" description="Xin" evidence="5">
    <location>
        <begin position="858"/>
        <end position="873"/>
    </location>
</feature>
<feature type="region of interest" description="Disordered" evidence="6">
    <location>
        <begin position="2081"/>
        <end position="2170"/>
    </location>
</feature>
<evidence type="ECO:0000313" key="7">
    <source>
        <dbReference type="Proteomes" id="UP001652741"/>
    </source>
</evidence>
<accession>A0ABM3DNP9</accession>
<feature type="compositionally biased region" description="Polar residues" evidence="6">
    <location>
        <begin position="1954"/>
        <end position="1971"/>
    </location>
</feature>
<feature type="repeat" description="Xin" evidence="5">
    <location>
        <begin position="1200"/>
        <end position="1215"/>
    </location>
</feature>
<feature type="region of interest" description="Disordered" evidence="6">
    <location>
        <begin position="2482"/>
        <end position="2502"/>
    </location>
</feature>
<dbReference type="Proteomes" id="UP001652741">
    <property type="component" value="Chromosome ssa21"/>
</dbReference>
<feature type="compositionally biased region" description="Low complexity" evidence="6">
    <location>
        <begin position="2019"/>
        <end position="2034"/>
    </location>
</feature>
<feature type="region of interest" description="Disordered" evidence="6">
    <location>
        <begin position="2218"/>
        <end position="2242"/>
    </location>
</feature>
<dbReference type="GeneID" id="106581709"/>
<feature type="repeat" description="Xin" evidence="5">
    <location>
        <begin position="537"/>
        <end position="552"/>
    </location>
</feature>
<comment type="domain">
    <text evidence="5">Xin repeats bind F-actin.</text>
</comment>
<dbReference type="InterPro" id="IPR030072">
    <property type="entry name" value="XIRP1/XIRP2"/>
</dbReference>
<feature type="compositionally biased region" description="Polar residues" evidence="6">
    <location>
        <begin position="3357"/>
        <end position="3376"/>
    </location>
</feature>
<feature type="region of interest" description="Disordered" evidence="6">
    <location>
        <begin position="2638"/>
        <end position="2891"/>
    </location>
</feature>
<feature type="region of interest" description="Disordered" evidence="6">
    <location>
        <begin position="1"/>
        <end position="20"/>
    </location>
</feature>
<feature type="compositionally biased region" description="Acidic residues" evidence="6">
    <location>
        <begin position="3706"/>
        <end position="3715"/>
    </location>
</feature>
<evidence type="ECO:0000313" key="8">
    <source>
        <dbReference type="RefSeq" id="XP_045560427.1"/>
    </source>
</evidence>
<keyword evidence="2" id="KW-0677">Repeat</keyword>
<protein>
    <submittedName>
        <fullName evidence="8 9">Xin actin-binding repeat-containing protein 2 isoform X1</fullName>
    </submittedName>
</protein>
<feature type="region of interest" description="Disordered" evidence="6">
    <location>
        <begin position="3150"/>
        <end position="3196"/>
    </location>
</feature>
<feature type="compositionally biased region" description="Basic and acidic residues" evidence="6">
    <location>
        <begin position="3328"/>
        <end position="3356"/>
    </location>
</feature>
<evidence type="ECO:0000256" key="5">
    <source>
        <dbReference type="PROSITE-ProRule" id="PRU00721"/>
    </source>
</evidence>
<dbReference type="Pfam" id="PF08043">
    <property type="entry name" value="Xin"/>
    <property type="match status" value="10"/>
</dbReference>
<comment type="subcellular location">
    <subcellularLocation>
        <location evidence="1">Cell junction</location>
    </subcellularLocation>
</comment>
<feature type="repeat" description="Xin" evidence="5">
    <location>
        <begin position="1411"/>
        <end position="1426"/>
    </location>
</feature>
<dbReference type="PROSITE" id="PS51389">
    <property type="entry name" value="XIN"/>
    <property type="match status" value="21"/>
</dbReference>
<feature type="region of interest" description="Disordered" evidence="6">
    <location>
        <begin position="251"/>
        <end position="271"/>
    </location>
</feature>
<evidence type="ECO:0000256" key="4">
    <source>
        <dbReference type="ARBA" id="ARBA00023203"/>
    </source>
</evidence>
<dbReference type="PANTHER" id="PTHR22591:SF3">
    <property type="entry name" value="XIN ACTIN-BINDING REPEAT-CONTAINING 2B"/>
    <property type="match status" value="1"/>
</dbReference>
<feature type="compositionally biased region" description="Polar residues" evidence="6">
    <location>
        <begin position="2002"/>
        <end position="2018"/>
    </location>
</feature>
<feature type="repeat" description="Xin" evidence="5">
    <location>
        <begin position="349"/>
        <end position="364"/>
    </location>
</feature>
<feature type="region of interest" description="Disordered" evidence="6">
    <location>
        <begin position="3328"/>
        <end position="3395"/>
    </location>
</feature>
<feature type="region of interest" description="Disordered" evidence="6">
    <location>
        <begin position="3515"/>
        <end position="3577"/>
    </location>
</feature>
<feature type="compositionally biased region" description="Polar residues" evidence="6">
    <location>
        <begin position="3541"/>
        <end position="3559"/>
    </location>
</feature>
<proteinExistence type="inferred from homology"/>
<feature type="compositionally biased region" description="Basic and acidic residues" evidence="6">
    <location>
        <begin position="2493"/>
        <end position="2502"/>
    </location>
</feature>
<feature type="repeat" description="Xin" evidence="5">
    <location>
        <begin position="973"/>
        <end position="988"/>
    </location>
</feature>
<organism evidence="7 8">
    <name type="scientific">Salmo salar</name>
    <name type="common">Atlantic salmon</name>
    <dbReference type="NCBI Taxonomy" id="8030"/>
    <lineage>
        <taxon>Eukaryota</taxon>
        <taxon>Metazoa</taxon>
        <taxon>Chordata</taxon>
        <taxon>Craniata</taxon>
        <taxon>Vertebrata</taxon>
        <taxon>Euteleostomi</taxon>
        <taxon>Actinopterygii</taxon>
        <taxon>Neopterygii</taxon>
        <taxon>Teleostei</taxon>
        <taxon>Protacanthopterygii</taxon>
        <taxon>Salmoniformes</taxon>
        <taxon>Salmonidae</taxon>
        <taxon>Salmoninae</taxon>
        <taxon>Salmo</taxon>
    </lineage>
</organism>
<sequence>MAMYQQAAVSKQQDNTFSSGVMEESEVCSVPGGLASVRAQFENQETATSHNVSQFHFHRRAVQEVQLNSEVTMRSSSREVIPASQQAIFHQDEQVTHEVNNFTSVYDNNHNDEREEEGPRLTTKELRDHFERTIEEAAPSKPMKIGRADINRSHWASNISEKQVSTSEIQNVSSAIQNFSSSEIHNVSSSDIWKNSATEVIEDTSAIAVDYEDTEYFPPPPPEDLEYFPPPPPDLLQVPSESPDMPVECYLSPEPPESAYPSKRPLSRQEYSRQRNQYELKRLYKHIHPEVRKNIEMYSDVAEYENTQQESQEEFTGETRYIYEDNGSSPNECISPEEEYLEWDEILRGEVQSMRWMFENKPLDAIKDDASNEDDDQNMEQEMIVGSDVRSKAWMFETKPMDALGSDNIASTKYRHKFNTLDKGDVRAAAWLFENQPMETLNKMHGDEELTKEIVFTQEDGSSTIHMLESQYMETLGHTETIDDSHLLSLRSVLEEIKGAGKTITSTFDTQFMCVLMGQSGQMLEITSIRKVETEKGDTKTSTWLFDTQALDMTNKLAAPVKLVCSLSMEDNYKGDVHRSRWLFETKTLDSVNEDEWESSTLQKEEIIGADVRKHCLAFESQPMDSLKDDENARPPTIGGNVRSARHFFETSPVAALKDLNEVGRLKTLVAAEEQKGDIRHQKWMFENERLENIRDEKKGIIRTVNFENLTEDQGTSYNADVRNNCMVFETQAMDTLKDDSNARALSKAEIVRGNVRSARHYFETTPADNLKDLAEVGKLQKMVRLDEEKGDVRHQKWVFESQPLEQIQEEKKEVIRTINLEEIDKVDVSNYKQIFETTDLTRWDESQKILVEGVTCGSVKSNKHLFESTPMYAMQDSSGHYHEVKTVHREEVVKGDVTSCKWMFETCPIDQFDESVTNYQVIKGISKEEVESGDVKTAKWLFETQPLDAIKYFSNIEDEESTTKESVEVVKGDVKTGKWLFETKLMNVPYEKEELKSENESEEIRKGDVKICTWLFETQALDTIRDETETVLQTCTVNQEDVQGKDVRMARFLFETENLENITGEDESFKRVTEIDIQSGDVNRMKYIFENQSSDIMTSTSEEFMQRLKTTQSTTQSEDIQKGNVVNCKWLFENQSIDAIRDIQEETLDTRTVTDVQGGNVDKGRFIFETYSLDKIQEVSSEIDITKLQKITCEEEEKGDVRNYTMMFETQPLYAIQDKEGHYHEVTTVTSEEILKGDVIGSRWLFETKPLDSIRDTDEVYVIKSVTQEDVQKGDVTSAKWRFETQPLDTIAEDIKMSVKTVEDIQGGDVRMNKLRFESDELSQKSVRTVNVSEIQKGDVRTAKWMFETQTMDKIRSQSEENLIETVMKEEVLRGDVRQSVWLFEQNPLDHIKEIDEEDTVVIQEEIPKADVKTTTWLFETTPFHDFNENSVEKSEILGKSIKGTLEELYSQKIVNSKGVLIEADEIGDVRMAKYQLMNKDSPEIQREEIISGDLSNIMMNLLNRRERIEKGVVVESEEKGNISTTVHQLFNQERGISVEKEEILRGDIQEAVNNLLKEGGSAKRGILLQEDEKGDVQMTIYSLLNKEEDISVEKEDIIKGNIRNALQRLSNPENQEQMRIKVDENEKGNVNFYSTCIESGALDYLKQLQVEPDETPPEKVEKEEIIRGDIKGTKLILDSNRAQIERTVDEEDIVCGDVHNSVKVFMTEPTLSLDGLQKEEIVRGDLKATMNSLSQFVNQTVFVEKEEVVRGNIHKARRHLELAQRRPKEVEKPEIVRGNIKGALRSLEKSATSKVEVVIEDLVPGDIKGTLKSLEQAKQTVRAIEKEEIVKGNIHTAKQCLQEASNDRRTCQQEMDVQGNVRGTIELLLEPPASPRMTRRPSFEGDVKMSIKSLYETHEVQEAREEQTQPEKEEVIKGDVKGTIKSLLESAQRAPPKIRVGARRVKVPVSSPLRSQQGSPLLHSQQGSHECSVVNKTESETLKNRSQSIEAQRNLRKIKTANSVKTESSTPENQSLSTQTTINTSESQTTQQSTEVIQHTTITQNHGIKTLETKFCNLNSSRKGLIRLDKTKVKTNVLTPTRTLSESEVSLPPPPPCDDQSSLTPASSINRLDLDLPPPPTPPPPPPVETDNFPPPPPQDFLPPPPSQYELDSMSSQTPHQSLAKATKVTVKKVKGPALHQVSKLGPNGQIQKIQQATSEKHTTIANKSVVEISKTQIESTSFSSKTVSSDIPKPPESPQQLKKVYVAPIRLTHPPSPFLKSTQFKTPLIKAEEKYRKQKVGSTSPATLSPIFMHEPVTAALEMLSSEETRMEQSNKSMMFGFTQENAEKTVSNVKSDTLSSDFSKQAQISDTPSSTNLISAGNEQNLPESAVISATKHHIVSNETSKVSSIQHQTSISSTKQQPVTADKQQVLSAYTEQSHFAVSSSQVQISTSDAKKFENTKADVKNLKMNSQVQISTSDAKKGEDMKKDVRKDVKNLKTKSQVQISTSDDKKVENTKKDVRKDVKNLKTTSQVQISTSDAKKVEDTKKDVMKDVKNLKTNSQVQISTSDYKKVENMKRNVKNLKTHSQVQISTSDDKKVEDTKKDVMKDVKNLKTTSQVQISTSDAKKVEDTKKDVMKDVKNLKTTSQVQILTSDAKVENTQNYVMKDVKNLKTTSQVQISTSDAKKVEDKKTDAKKDVRNLKTKDSHKSEDKKNKDNSASQGPEKVSDQPTKTEKVTQETIVKAAKSPLEDKNKYDHYVSQAPEKVPSQSIKVEKVTSETNVKTGKKKTKGQEKQVEVKDMKQPDETKKEIISQVKDVKVEVKDVTKVKVSSEQTHHETEDKVKVKEDSQKALAVNDNQPATPTPARKKKKKKKRSKAKDAAASAESTKSVSESSTQSLEITVVQTHKAHQEEHIQVHKEVIITESKVHQSIQEQGTVKVEKQIKASQKKKEVTANQQIQEKPKEEYRNVQVKVESGKMTSHSAQKEPANPSTGSTEDSQRREHVQKLISHITELEGATGQVDSKSVKTLLNTIPEWLIGPEETIYLEGTAVEHNIQKLTEIVSNVKKLAKAKLMCLEGTHTTLEKHESKPTSEKIIVGGATQKIRKISVGSSKVECQKKVVESKKTSHESKKQELTVKSIDRSAPSPLLRMRSPSPTFITIESTQRTDSPRRITPSPIPTLRPATPPTPPPRKFEPPTSHINRATPSPTFPRAENLAWIKDTTAQLSPVPLPMQVTENKSDIVEPPASFYRQIKIEEQTEETSEMLAKTIVTAKKHKKELYEEAQKAAVKVTGGRSFPQMDKEDMDTSEISDSSMVTTSVRDKREFFEEVQKAAENKTYVRKDPIDIPERLCPDMEEPKTTNQDSKDETQSTSEKITENSTEVVGSTESTNKELMEASEMSESSIVTTSVRDKREFFEEAQKAETNKTYVRKDPIDILEHLGPTIMEPETENQERKEDIQNTTEKITEKISEEVGFMWDDQWESAAIEAMETSELSDSSAVTSVRDKREFFEETHKAKVNKTYVRKDPIDIPERLCPDMEEPKTTNQDSKDETQSTSEKITENSTEVVGSTESTDKELMEASESSIVTTSVRDKREFFEEAQKAEINKTDVRKDLIDILVHLGPTIMEPETENQERKEDVQNTTEKITEKISEEVGFMWDDRWESTAIEAMETSELSDSSAVTSVRDKREFFEETHKAKVNKTYIRKDPIDIPERLGPDMEELEPENQENEKENLPKVDLSGLVNKFETPEEKVYVRKPITMRERRGSETEYTKSDIENTLTQEEEMLTFDIKSIKNVFEMSEQSPSFKDEKNQPDELESNLSENTTDSSKQENTQETQRGSGQISPLPSQKEVQQTSADPTDSETKLVTEHFLNLGELGNNTIGSLSSTTVSQHSKSVPTHRPPFSYADVVKKKGSQVTPSETPDEASTEELLRNFHKTWTESESFFKSLGYSVSEERTSHVVSHQTKTVDTDSSSQVGALHCMSEEGLSDGGSNSGQKKIP</sequence>
<feature type="compositionally biased region" description="Polar residues" evidence="6">
    <location>
        <begin position="2101"/>
        <end position="2112"/>
    </location>
</feature>
<dbReference type="RefSeq" id="XP_045560428.1">
    <property type="nucleotide sequence ID" value="XM_045704472.1"/>
</dbReference>
<evidence type="ECO:0000313" key="9">
    <source>
        <dbReference type="RefSeq" id="XP_045560428.1"/>
    </source>
</evidence>
<keyword evidence="4 5" id="KW-0009">Actin-binding</keyword>
<evidence type="ECO:0000256" key="6">
    <source>
        <dbReference type="SAM" id="MobiDB-lite"/>
    </source>
</evidence>
<feature type="compositionally biased region" description="Basic and acidic residues" evidence="6">
    <location>
        <begin position="2820"/>
        <end position="2836"/>
    </location>
</feature>
<dbReference type="PANTHER" id="PTHR22591">
    <property type="entry name" value="XIN"/>
    <property type="match status" value="1"/>
</dbReference>
<feature type="compositionally biased region" description="Basic and acidic residues" evidence="6">
    <location>
        <begin position="2711"/>
        <end position="2723"/>
    </location>
</feature>
<feature type="compositionally biased region" description="Pro residues" evidence="6">
    <location>
        <begin position="2118"/>
        <end position="2149"/>
    </location>
</feature>
<feature type="repeat" description="Xin" evidence="5">
    <location>
        <begin position="1238"/>
        <end position="1253"/>
    </location>
</feature>
<feature type="region of interest" description="Disordered" evidence="6">
    <location>
        <begin position="2931"/>
        <end position="2988"/>
    </location>
</feature>
<feature type="repeat" description="Xin" evidence="5">
    <location>
        <begin position="934"/>
        <end position="949"/>
    </location>
</feature>
<feature type="compositionally biased region" description="Polar residues" evidence="6">
    <location>
        <begin position="2638"/>
        <end position="2649"/>
    </location>
</feature>
<feature type="region of interest" description="Disordered" evidence="6">
    <location>
        <begin position="3697"/>
        <end position="3726"/>
    </location>
</feature>
<feature type="region of interest" description="Disordered" evidence="6">
    <location>
        <begin position="3283"/>
        <end position="3303"/>
    </location>
</feature>
<feature type="region of interest" description="Disordered" evidence="6">
    <location>
        <begin position="3789"/>
        <end position="3858"/>
    </location>
</feature>
<feature type="compositionally biased region" description="Polar residues" evidence="6">
    <location>
        <begin position="2657"/>
        <end position="2668"/>
    </location>
</feature>
<feature type="compositionally biased region" description="Basic and acidic residues" evidence="6">
    <location>
        <begin position="2776"/>
        <end position="2813"/>
    </location>
</feature>
<feature type="compositionally biased region" description="Polar residues" evidence="6">
    <location>
        <begin position="3807"/>
        <end position="3848"/>
    </location>
</feature>
<feature type="compositionally biased region" description="Low complexity" evidence="6">
    <location>
        <begin position="2222"/>
        <end position="2232"/>
    </location>
</feature>
<keyword evidence="7" id="KW-1185">Reference proteome</keyword>
<feature type="repeat" description="Xin" evidence="5">
    <location>
        <begin position="1124"/>
        <end position="1139"/>
    </location>
</feature>
<evidence type="ECO:0000256" key="2">
    <source>
        <dbReference type="ARBA" id="ARBA00022737"/>
    </source>
</evidence>
<feature type="compositionally biased region" description="Basic and acidic residues" evidence="6">
    <location>
        <begin position="2734"/>
        <end position="2743"/>
    </location>
</feature>
<feature type="compositionally biased region" description="Basic and acidic residues" evidence="6">
    <location>
        <begin position="2669"/>
        <end position="2702"/>
    </location>
</feature>
<feature type="repeat" description="Xin" evidence="5">
    <location>
        <begin position="424"/>
        <end position="439"/>
    </location>
</feature>
<feature type="repeat" description="Xin" evidence="5">
    <location>
        <begin position="575"/>
        <end position="590"/>
    </location>
</feature>
<feature type="region of interest" description="Disordered" evidence="6">
    <location>
        <begin position="3745"/>
        <end position="3770"/>
    </location>
</feature>
<gene>
    <name evidence="8 9" type="primary">xirp2b</name>
</gene>
<dbReference type="RefSeq" id="XP_045560427.1">
    <property type="nucleotide sequence ID" value="XM_045704471.1"/>
</dbReference>
<evidence type="ECO:0000256" key="1">
    <source>
        <dbReference type="ARBA" id="ARBA00004282"/>
    </source>
</evidence>
<feature type="compositionally biased region" description="Polar residues" evidence="6">
    <location>
        <begin position="2081"/>
        <end position="2090"/>
    </location>
</feature>
<feature type="compositionally biased region" description="Low complexity" evidence="6">
    <location>
        <begin position="2867"/>
        <end position="2884"/>
    </location>
</feature>